<name>A0A101P1T0_9ACTN</name>
<dbReference type="Gene3D" id="3.40.50.1100">
    <property type="match status" value="2"/>
</dbReference>
<dbReference type="OrthoDB" id="4287124at2"/>
<evidence type="ECO:0000256" key="3">
    <source>
        <dbReference type="SAM" id="MobiDB-lite"/>
    </source>
</evidence>
<dbReference type="InterPro" id="IPR036052">
    <property type="entry name" value="TrpB-like_PALP_sf"/>
</dbReference>
<feature type="domain" description="Tryptophan synthase beta chain-like PALP" evidence="4">
    <location>
        <begin position="55"/>
        <end position="336"/>
    </location>
</feature>
<dbReference type="RefSeq" id="WP_067126702.1">
    <property type="nucleotide sequence ID" value="NZ_KQ948214.1"/>
</dbReference>
<sequence length="403" mass="42918">MEVFREDASVVLRYAEHVEGIGEAALRRVSQREGARIVRLAPFEGVELDVLDLSTLSHTGTFKDWVACVATARALQTRTPVVAAQSSGNTANALACYTAHAGIRSVILYPPDSRRRIHPRLAAHPLVDLVEVDASEQRIKQILREAALAAGVPVLPSLADQYEGNKPRARFLDDAARELGHGWNWHVQALSSAYGPLGHYRGVEELGAAPGPRLLGVQQEAVAPYAEALNGKGADPSAPMLEPTLFRRVLTDDLVAEVRQVCADTGGAVRVLSNRRFLDGQWRAVRLLEDAGVRVTLTPDGEPRERAGLYALCGALAAVEDGLVSPGDRVMVVHTGGSGPAAEPFVPEHTVAEQDAVALMTSLLTRPVPAQRGGTQAQAPGRPPTPHPARSADGGANDGLRVP</sequence>
<evidence type="ECO:0000256" key="1">
    <source>
        <dbReference type="ARBA" id="ARBA00001933"/>
    </source>
</evidence>
<gene>
    <name evidence="5" type="ORF">AQI95_22810</name>
</gene>
<evidence type="ECO:0000259" key="4">
    <source>
        <dbReference type="Pfam" id="PF00291"/>
    </source>
</evidence>
<accession>A0A101P1T0</accession>
<evidence type="ECO:0000256" key="2">
    <source>
        <dbReference type="ARBA" id="ARBA00022898"/>
    </source>
</evidence>
<comment type="cofactor">
    <cofactor evidence="1">
        <name>pyridoxal 5'-phosphate</name>
        <dbReference type="ChEBI" id="CHEBI:597326"/>
    </cofactor>
</comment>
<dbReference type="SUPFAM" id="SSF53686">
    <property type="entry name" value="Tryptophan synthase beta subunit-like PLP-dependent enzymes"/>
    <property type="match status" value="1"/>
</dbReference>
<dbReference type="Proteomes" id="UP000053127">
    <property type="component" value="Unassembled WGS sequence"/>
</dbReference>
<keyword evidence="6" id="KW-1185">Reference proteome</keyword>
<dbReference type="AlphaFoldDB" id="A0A101P1T0"/>
<protein>
    <recommendedName>
        <fullName evidence="4">Tryptophan synthase beta chain-like PALP domain-containing protein</fullName>
    </recommendedName>
</protein>
<organism evidence="5 6">
    <name type="scientific">Streptomyces yokosukanensis</name>
    <dbReference type="NCBI Taxonomy" id="67386"/>
    <lineage>
        <taxon>Bacteria</taxon>
        <taxon>Bacillati</taxon>
        <taxon>Actinomycetota</taxon>
        <taxon>Actinomycetes</taxon>
        <taxon>Kitasatosporales</taxon>
        <taxon>Streptomycetaceae</taxon>
        <taxon>Streptomyces</taxon>
    </lineage>
</organism>
<evidence type="ECO:0000313" key="6">
    <source>
        <dbReference type="Proteomes" id="UP000053127"/>
    </source>
</evidence>
<dbReference type="GO" id="GO:1901605">
    <property type="term" value="P:alpha-amino acid metabolic process"/>
    <property type="evidence" value="ECO:0007669"/>
    <property type="project" value="UniProtKB-ARBA"/>
</dbReference>
<dbReference type="STRING" id="67386.AQI95_22810"/>
<keyword evidence="2" id="KW-0663">Pyridoxal phosphate</keyword>
<dbReference type="InterPro" id="IPR001926">
    <property type="entry name" value="TrpB-like_PALP"/>
</dbReference>
<proteinExistence type="predicted"/>
<feature type="region of interest" description="Disordered" evidence="3">
    <location>
        <begin position="367"/>
        <end position="403"/>
    </location>
</feature>
<dbReference type="EMBL" id="LMWN01000033">
    <property type="protein sequence ID" value="KUN03350.1"/>
    <property type="molecule type" value="Genomic_DNA"/>
</dbReference>
<evidence type="ECO:0000313" key="5">
    <source>
        <dbReference type="EMBL" id="KUN03350.1"/>
    </source>
</evidence>
<comment type="caution">
    <text evidence="5">The sequence shown here is derived from an EMBL/GenBank/DDBJ whole genome shotgun (WGS) entry which is preliminary data.</text>
</comment>
<dbReference type="Pfam" id="PF00291">
    <property type="entry name" value="PALP"/>
    <property type="match status" value="1"/>
</dbReference>
<reference evidence="5 6" key="1">
    <citation type="submission" date="2015-10" db="EMBL/GenBank/DDBJ databases">
        <title>Draft genome sequence of Streptomyces yokosukanensis DSM 40224, type strain for the species Streptomyces yokosukanensis.</title>
        <authorList>
            <person name="Ruckert C."/>
            <person name="Winkler A."/>
            <person name="Kalinowski J."/>
            <person name="Kampfer P."/>
            <person name="Glaeser S."/>
        </authorList>
    </citation>
    <scope>NUCLEOTIDE SEQUENCE [LARGE SCALE GENOMIC DNA]</scope>
    <source>
        <strain evidence="5 6">DSM 40224</strain>
    </source>
</reference>